<evidence type="ECO:0008006" key="2">
    <source>
        <dbReference type="Google" id="ProtNLM"/>
    </source>
</evidence>
<dbReference type="EMBL" id="LAZR01012449">
    <property type="protein sequence ID" value="KKM26790.1"/>
    <property type="molecule type" value="Genomic_DNA"/>
</dbReference>
<dbReference type="AlphaFoldDB" id="A0A0F9LH19"/>
<gene>
    <name evidence="1" type="ORF">LCGC14_1581210</name>
</gene>
<evidence type="ECO:0000313" key="1">
    <source>
        <dbReference type="EMBL" id="KKM26790.1"/>
    </source>
</evidence>
<organism evidence="1">
    <name type="scientific">marine sediment metagenome</name>
    <dbReference type="NCBI Taxonomy" id="412755"/>
    <lineage>
        <taxon>unclassified sequences</taxon>
        <taxon>metagenomes</taxon>
        <taxon>ecological metagenomes</taxon>
    </lineage>
</organism>
<dbReference type="Pfam" id="PF07900">
    <property type="entry name" value="DUF1670"/>
    <property type="match status" value="1"/>
</dbReference>
<comment type="caution">
    <text evidence="1">The sequence shown here is derived from an EMBL/GenBank/DDBJ whole genome shotgun (WGS) entry which is preliminary data.</text>
</comment>
<dbReference type="InterPro" id="IPR012872">
    <property type="entry name" value="DUF1670"/>
</dbReference>
<accession>A0A0F9LH19</accession>
<name>A0A0F9LH19_9ZZZZ</name>
<proteinExistence type="predicted"/>
<reference evidence="1" key="1">
    <citation type="journal article" date="2015" name="Nature">
        <title>Complex archaea that bridge the gap between prokaryotes and eukaryotes.</title>
        <authorList>
            <person name="Spang A."/>
            <person name="Saw J.H."/>
            <person name="Jorgensen S.L."/>
            <person name="Zaremba-Niedzwiedzka K."/>
            <person name="Martijn J."/>
            <person name="Lind A.E."/>
            <person name="van Eijk R."/>
            <person name="Schleper C."/>
            <person name="Guy L."/>
            <person name="Ettema T.J."/>
        </authorList>
    </citation>
    <scope>NUCLEOTIDE SEQUENCE</scope>
</reference>
<protein>
    <recommendedName>
        <fullName evidence="2">HTH deoR-type domain-containing protein</fullName>
    </recommendedName>
</protein>
<sequence>MVDATVVYESTKNRNGNGRLRLTLVGAGDAEALKRGGVGSLRRRRLMRIALEAYDQGCPIGYKDLSSLLSSSVSTLKRDVAMIEKQGEVVPLRGRLKGLDL</sequence>